<dbReference type="STRING" id="60169.A0A1V6NFC7"/>
<dbReference type="OrthoDB" id="5288828at2759"/>
<evidence type="ECO:0000313" key="3">
    <source>
        <dbReference type="EMBL" id="OQD63146.1"/>
    </source>
</evidence>
<comment type="caution">
    <text evidence="3">The sequence shown here is derived from an EMBL/GenBank/DDBJ whole genome shotgun (WGS) entry which is preliminary data.</text>
</comment>
<feature type="compositionally biased region" description="Basic and acidic residues" evidence="1">
    <location>
        <begin position="562"/>
        <end position="571"/>
    </location>
</feature>
<dbReference type="Pfam" id="PF10056">
    <property type="entry name" value="DUF2293"/>
    <property type="match status" value="1"/>
</dbReference>
<feature type="compositionally biased region" description="Polar residues" evidence="1">
    <location>
        <begin position="850"/>
        <end position="861"/>
    </location>
</feature>
<dbReference type="Proteomes" id="UP000191408">
    <property type="component" value="Unassembled WGS sequence"/>
</dbReference>
<feature type="region of interest" description="Disordered" evidence="1">
    <location>
        <begin position="267"/>
        <end position="286"/>
    </location>
</feature>
<protein>
    <recommendedName>
        <fullName evidence="2">DUF2293 domain-containing protein</fullName>
    </recommendedName>
</protein>
<dbReference type="PANTHER" id="PTHR38113:SF1">
    <property type="entry name" value="DUF2293 DOMAIN-CONTAINING PROTEIN"/>
    <property type="match status" value="1"/>
</dbReference>
<feature type="domain" description="DUF2293" evidence="2">
    <location>
        <begin position="160"/>
        <end position="243"/>
    </location>
</feature>
<feature type="region of interest" description="Disordered" evidence="1">
    <location>
        <begin position="809"/>
        <end position="925"/>
    </location>
</feature>
<evidence type="ECO:0000256" key="1">
    <source>
        <dbReference type="SAM" id="MobiDB-lite"/>
    </source>
</evidence>
<feature type="compositionally biased region" description="Polar residues" evidence="1">
    <location>
        <begin position="690"/>
        <end position="708"/>
    </location>
</feature>
<feature type="compositionally biased region" description="Basic and acidic residues" evidence="1">
    <location>
        <begin position="809"/>
        <end position="822"/>
    </location>
</feature>
<gene>
    <name evidence="3" type="ORF">PENPOL_c010G06856</name>
</gene>
<feature type="region of interest" description="Disordered" evidence="1">
    <location>
        <begin position="666"/>
        <end position="724"/>
    </location>
</feature>
<evidence type="ECO:0000313" key="4">
    <source>
        <dbReference type="Proteomes" id="UP000191408"/>
    </source>
</evidence>
<dbReference type="AlphaFoldDB" id="A0A1V6NFC7"/>
<keyword evidence="4" id="KW-1185">Reference proteome</keyword>
<dbReference type="InterPro" id="IPR018744">
    <property type="entry name" value="DUF2293"/>
</dbReference>
<feature type="region of interest" description="Disordered" evidence="1">
    <location>
        <begin position="605"/>
        <end position="637"/>
    </location>
</feature>
<evidence type="ECO:0000259" key="2">
    <source>
        <dbReference type="Pfam" id="PF10056"/>
    </source>
</evidence>
<feature type="region of interest" description="Disordered" evidence="1">
    <location>
        <begin position="487"/>
        <end position="575"/>
    </location>
</feature>
<dbReference type="EMBL" id="MDYM01000010">
    <property type="protein sequence ID" value="OQD63146.1"/>
    <property type="molecule type" value="Genomic_DNA"/>
</dbReference>
<name>A0A1V6NFC7_PENPO</name>
<reference evidence="4" key="1">
    <citation type="journal article" date="2017" name="Nat. Microbiol.">
        <title>Global analysis of biosynthetic gene clusters reveals vast potential of secondary metabolite production in Penicillium species.</title>
        <authorList>
            <person name="Nielsen J.C."/>
            <person name="Grijseels S."/>
            <person name="Prigent S."/>
            <person name="Ji B."/>
            <person name="Dainat J."/>
            <person name="Nielsen K.F."/>
            <person name="Frisvad J.C."/>
            <person name="Workman M."/>
            <person name="Nielsen J."/>
        </authorList>
    </citation>
    <scope>NUCLEOTIDE SEQUENCE [LARGE SCALE GENOMIC DNA]</scope>
    <source>
        <strain evidence="4">IBT 4502</strain>
    </source>
</reference>
<organism evidence="3 4">
    <name type="scientific">Penicillium polonicum</name>
    <dbReference type="NCBI Taxonomy" id="60169"/>
    <lineage>
        <taxon>Eukaryota</taxon>
        <taxon>Fungi</taxon>
        <taxon>Dikarya</taxon>
        <taxon>Ascomycota</taxon>
        <taxon>Pezizomycotina</taxon>
        <taxon>Eurotiomycetes</taxon>
        <taxon>Eurotiomycetidae</taxon>
        <taxon>Eurotiales</taxon>
        <taxon>Aspergillaceae</taxon>
        <taxon>Penicillium</taxon>
    </lineage>
</organism>
<sequence length="950" mass="106681">MARVIRRAASASVRHGPGRAIQRRARRHKVIMESVTQEKKKLRSVICFEAQAPSGYTFIPAGNPQLTTTCKERCRDEGLQIHAVSTTPHHRHHNLSQHVHRIGYHFPSTVVAAVCSELGFYLTSTGKTVPSTFPTDRIENPEQADSEISQITLNTEARDALKDLFPNIPDKDLNQIIKTAFQKGQKKVGTATELPLARRAQLAVVAHVRHVYTDYDRLLKTTSFHEARGVVEHTTLAKVIEWRGDDENGQTVLEDVFREVIVISDDEDSESEEDAAASAGHQNTSVEILPSDTRAHEIQYQPINNTNPLGRDLPRELSEEAPPGFRFVTRAPATDTINRRGFNRYKAWTRAVKEYREGIQGIEQPRFSVAPAEKQSPRYAEQRITAQEVPAARRQDIVPQHAEVHRRVAPGSANNDNQAHRVLAIPLMDRQVAKRHVGVQDNYPHLDAQQKYSTHELNARPAGLTNQESPELQILEELSGPRIGNMAHSQDVPPPRMEPRFRQERLPPQSDRTNAPVFVSGPKENRQKLTPVGRRTDSVTSPLLRPGSNAQDSILPSIENSRPSESRRTDGAHPLVHMTNKMSLRSVTPGRPKGEMMHHPDVIEKEGDTEHASKRRRLAYREGSRTDPRPDPWSARPMGLPVSEGFGSHSYRRVELVTDHRLQDQSHFRREYQPVEQPPVVGHPRERNANSHSYSNAQHGPETRSVSGRQPIGGPHEPQSQVGLSNTSAIILEGDRTFRAAPAVSHPGPWYPYHGDRSLRSDRVPKDSRAIRHTGIDGGRPLRENIHPDRNLYAEDFVRHVDHREPLPYEYVSRRTEPEAKPIGDPSLSKPTGDPSPSTRTRNLGYVGTKNLSQTQVSSDQRGPLPIGPRVAPSHDHLRTFSDSAIGKIQPHVSPPQVPRERPASGGFNSSRYPPSSQTMEQDRPFYVQRVEPRSPYYSVLDGRHVVIVD</sequence>
<proteinExistence type="predicted"/>
<accession>A0A1V6NFC7</accession>
<feature type="compositionally biased region" description="Basic and acidic residues" evidence="1">
    <location>
        <begin position="619"/>
        <end position="630"/>
    </location>
</feature>
<dbReference type="PANTHER" id="PTHR38113">
    <property type="match status" value="1"/>
</dbReference>
<feature type="compositionally biased region" description="Polar residues" evidence="1">
    <location>
        <begin position="907"/>
        <end position="920"/>
    </location>
</feature>
<feature type="compositionally biased region" description="Polar residues" evidence="1">
    <location>
        <begin position="548"/>
        <end position="561"/>
    </location>
</feature>